<dbReference type="InterPro" id="IPR036390">
    <property type="entry name" value="WH_DNA-bd_sf"/>
</dbReference>
<dbReference type="Proteomes" id="UP000030401">
    <property type="component" value="Unassembled WGS sequence"/>
</dbReference>
<dbReference type="EMBL" id="AVPG01000044">
    <property type="protein sequence ID" value="KGX84250.1"/>
    <property type="molecule type" value="Genomic_DNA"/>
</dbReference>
<evidence type="ECO:0000313" key="4">
    <source>
        <dbReference type="Proteomes" id="UP000030401"/>
    </source>
</evidence>
<dbReference type="InterPro" id="IPR036388">
    <property type="entry name" value="WH-like_DNA-bd_sf"/>
</dbReference>
<gene>
    <name evidence="3" type="ORF">N784_14495</name>
</gene>
<dbReference type="STRING" id="1385512.N784_14495"/>
<dbReference type="InterPro" id="IPR021586">
    <property type="entry name" value="Tscrpt_reg_TrmB_C"/>
</dbReference>
<dbReference type="InterPro" id="IPR051797">
    <property type="entry name" value="TrmB-like"/>
</dbReference>
<dbReference type="Pfam" id="PF11495">
    <property type="entry name" value="Regulator_TrmB"/>
    <property type="match status" value="1"/>
</dbReference>
<dbReference type="RefSeq" id="WP_036836427.1">
    <property type="nucleotide sequence ID" value="NZ_AVPG01000044.1"/>
</dbReference>
<sequence>MDELYNHLHNLGFSKYECKTYIGLLKHSSVTGYEISKKTGVPRSMIYEVLGKLIEKGAVYQIPSDPIKYTPVPAKDLMNRLRKHFAESFDFLEEKLDELESERDVDVIWHIRNGNHVYQEMTDMIQKTEKELWLSIWEPQILAIKGEVDKLVEKGIDVFSVLFGASHIELGTTFHHNYMAPEVVKQRMGGYLTIITRDSKEVLIANFTNDRSGWAVKTHDPALVLVAEEYIKHDIVIEKITEEFGQDRLDRLWRSNPDLVRVVTGKRFNT</sequence>
<dbReference type="Pfam" id="PF01978">
    <property type="entry name" value="TrmB"/>
    <property type="match status" value="1"/>
</dbReference>
<dbReference type="PANTHER" id="PTHR34293:SF1">
    <property type="entry name" value="HTH-TYPE TRANSCRIPTIONAL REGULATOR TRMBL2"/>
    <property type="match status" value="1"/>
</dbReference>
<comment type="caution">
    <text evidence="3">The sequence shown here is derived from an EMBL/GenBank/DDBJ whole genome shotgun (WGS) entry which is preliminary data.</text>
</comment>
<proteinExistence type="predicted"/>
<dbReference type="AlphaFoldDB" id="A0A0A5FZK1"/>
<protein>
    <submittedName>
        <fullName evidence="3">Transcriptional regulator</fullName>
    </submittedName>
</protein>
<dbReference type="OrthoDB" id="1493540at2"/>
<dbReference type="InterPro" id="IPR002831">
    <property type="entry name" value="Tscrpt_reg_TrmB_N"/>
</dbReference>
<feature type="domain" description="Transcription regulator TrmB C-terminal" evidence="2">
    <location>
        <begin position="108"/>
        <end position="224"/>
    </location>
</feature>
<reference evidence="3 4" key="1">
    <citation type="submission" date="2013-08" db="EMBL/GenBank/DDBJ databases">
        <authorList>
            <person name="Huang J."/>
            <person name="Wang G."/>
        </authorList>
    </citation>
    <scope>NUCLEOTIDE SEQUENCE [LARGE SCALE GENOMIC DNA]</scope>
    <source>
        <strain evidence="3 4">JSM 072002</strain>
    </source>
</reference>
<dbReference type="eggNOG" id="COG1378">
    <property type="taxonomic scope" value="Bacteria"/>
</dbReference>
<dbReference type="SUPFAM" id="SSF46785">
    <property type="entry name" value="Winged helix' DNA-binding domain"/>
    <property type="match status" value="1"/>
</dbReference>
<feature type="domain" description="Transcription regulator TrmB N-terminal" evidence="1">
    <location>
        <begin position="8"/>
        <end position="74"/>
    </location>
</feature>
<evidence type="ECO:0000259" key="1">
    <source>
        <dbReference type="Pfam" id="PF01978"/>
    </source>
</evidence>
<dbReference type="PANTHER" id="PTHR34293">
    <property type="entry name" value="HTH-TYPE TRANSCRIPTIONAL REGULATOR TRMBL2"/>
    <property type="match status" value="1"/>
</dbReference>
<dbReference type="Gene3D" id="1.10.10.10">
    <property type="entry name" value="Winged helix-like DNA-binding domain superfamily/Winged helix DNA-binding domain"/>
    <property type="match status" value="1"/>
</dbReference>
<evidence type="ECO:0000259" key="2">
    <source>
        <dbReference type="Pfam" id="PF11495"/>
    </source>
</evidence>
<name>A0A0A5FZK1_9BACI</name>
<keyword evidence="4" id="KW-1185">Reference proteome</keyword>
<organism evidence="3 4">
    <name type="scientific">Pontibacillus litoralis JSM 072002</name>
    <dbReference type="NCBI Taxonomy" id="1385512"/>
    <lineage>
        <taxon>Bacteria</taxon>
        <taxon>Bacillati</taxon>
        <taxon>Bacillota</taxon>
        <taxon>Bacilli</taxon>
        <taxon>Bacillales</taxon>
        <taxon>Bacillaceae</taxon>
        <taxon>Pontibacillus</taxon>
    </lineage>
</organism>
<accession>A0A0A5FZK1</accession>
<evidence type="ECO:0000313" key="3">
    <source>
        <dbReference type="EMBL" id="KGX84250.1"/>
    </source>
</evidence>
<dbReference type="CDD" id="cd09124">
    <property type="entry name" value="PLDc_like_TrmB_middle"/>
    <property type="match status" value="1"/>
</dbReference>